<comment type="caution">
    <text evidence="9">The sequence shown here is derived from an EMBL/GenBank/DDBJ whole genome shotgun (WGS) entry which is preliminary data.</text>
</comment>
<feature type="transmembrane region" description="Helical" evidence="7">
    <location>
        <begin position="200"/>
        <end position="223"/>
    </location>
</feature>
<gene>
    <name evidence="9" type="ORF">ACFOLC_05725</name>
</gene>
<evidence type="ECO:0000256" key="1">
    <source>
        <dbReference type="ARBA" id="ARBA00004141"/>
    </source>
</evidence>
<dbReference type="Pfam" id="PF07690">
    <property type="entry name" value="MFS_1"/>
    <property type="match status" value="1"/>
</dbReference>
<accession>A0ABV7RRL9</accession>
<keyword evidence="10" id="KW-1185">Reference proteome</keyword>
<feature type="transmembrane region" description="Helical" evidence="7">
    <location>
        <begin position="235"/>
        <end position="253"/>
    </location>
</feature>
<keyword evidence="3 7" id="KW-0812">Transmembrane</keyword>
<comment type="similarity">
    <text evidence="2">Belongs to the major facilitator superfamily. Nitrate/nitrite porter (TC 2.A.1.8) family.</text>
</comment>
<feature type="transmembrane region" description="Helical" evidence="7">
    <location>
        <begin position="92"/>
        <end position="113"/>
    </location>
</feature>
<feature type="transmembrane region" description="Helical" evidence="7">
    <location>
        <begin position="125"/>
        <end position="149"/>
    </location>
</feature>
<keyword evidence="4 7" id="KW-1133">Transmembrane helix</keyword>
<feature type="transmembrane region" description="Helical" evidence="7">
    <location>
        <begin position="265"/>
        <end position="285"/>
    </location>
</feature>
<evidence type="ECO:0000256" key="2">
    <source>
        <dbReference type="ARBA" id="ARBA00008432"/>
    </source>
</evidence>
<evidence type="ECO:0000313" key="10">
    <source>
        <dbReference type="Proteomes" id="UP001595740"/>
    </source>
</evidence>
<proteinExistence type="inferred from homology"/>
<evidence type="ECO:0000256" key="6">
    <source>
        <dbReference type="ARBA" id="ARBA00023136"/>
    </source>
</evidence>
<dbReference type="Proteomes" id="UP001595740">
    <property type="component" value="Unassembled WGS sequence"/>
</dbReference>
<dbReference type="RefSeq" id="WP_386758546.1">
    <property type="nucleotide sequence ID" value="NZ_JBHRXK010000002.1"/>
</dbReference>
<evidence type="ECO:0000256" key="5">
    <source>
        <dbReference type="ARBA" id="ARBA00023063"/>
    </source>
</evidence>
<sequence length="389" mass="40395">MLSAFLYFDLSFMVWYLLGPLQVQIAQALQLDTQQRALMVAVPILCGAVLRLFLGLLADRIGAKRTGVLAQVVVIAALLAAWTLGVHSFAQMLLLGAMLGVAGASFAVALPLASRWYPPQHQGTALGIAGAGNSGTVLAALFAPMLATAFGFQQVFGLACIPLVLVLLVFARWAKDAPVTVPQRHLSDYGRVLVGNRDSWWFMLFYAVTFGGFVGFAGVLPGYFHDEFGFSPKAAGWATAACVMAGSGMRPLGGVMADRIGGTRTLQAVYVAVAVLIAAVALGIGGAAATVALFVVALLCLGAGNGAVFQLVPQRFAADIGLMTGLIGMAGGVGGFLLAAGMGVLKQHVGSYALGLWLFAGIALAASLCLVGVKQRWRVHWAATSAARV</sequence>
<keyword evidence="5" id="KW-0534">Nitrate assimilation</keyword>
<name>A0ABV7RRL9_9GAMM</name>
<dbReference type="EMBL" id="JBHRXK010000002">
    <property type="protein sequence ID" value="MFC3550511.1"/>
    <property type="molecule type" value="Genomic_DNA"/>
</dbReference>
<evidence type="ECO:0000313" key="9">
    <source>
        <dbReference type="EMBL" id="MFC3550511.1"/>
    </source>
</evidence>
<dbReference type="InterPro" id="IPR044772">
    <property type="entry name" value="NO3_transporter"/>
</dbReference>
<dbReference type="Gene3D" id="1.20.1250.20">
    <property type="entry name" value="MFS general substrate transporter like domains"/>
    <property type="match status" value="1"/>
</dbReference>
<dbReference type="InterPro" id="IPR011701">
    <property type="entry name" value="MFS"/>
</dbReference>
<evidence type="ECO:0000256" key="7">
    <source>
        <dbReference type="SAM" id="Phobius"/>
    </source>
</evidence>
<dbReference type="InterPro" id="IPR036259">
    <property type="entry name" value="MFS_trans_sf"/>
</dbReference>
<reference evidence="10" key="1">
    <citation type="journal article" date="2019" name="Int. J. Syst. Evol. Microbiol.">
        <title>The Global Catalogue of Microorganisms (GCM) 10K type strain sequencing project: providing services to taxonomists for standard genome sequencing and annotation.</title>
        <authorList>
            <consortium name="The Broad Institute Genomics Platform"/>
            <consortium name="The Broad Institute Genome Sequencing Center for Infectious Disease"/>
            <person name="Wu L."/>
            <person name="Ma J."/>
        </authorList>
    </citation>
    <scope>NUCLEOTIDE SEQUENCE [LARGE SCALE GENOMIC DNA]</scope>
    <source>
        <strain evidence="10">KCTC 42875</strain>
    </source>
</reference>
<dbReference type="SUPFAM" id="SSF103473">
    <property type="entry name" value="MFS general substrate transporter"/>
    <property type="match status" value="1"/>
</dbReference>
<comment type="subcellular location">
    <subcellularLocation>
        <location evidence="1">Membrane</location>
        <topology evidence="1">Multi-pass membrane protein</topology>
    </subcellularLocation>
</comment>
<evidence type="ECO:0000259" key="8">
    <source>
        <dbReference type="PROSITE" id="PS50850"/>
    </source>
</evidence>
<evidence type="ECO:0000256" key="3">
    <source>
        <dbReference type="ARBA" id="ARBA00022692"/>
    </source>
</evidence>
<dbReference type="InterPro" id="IPR020846">
    <property type="entry name" value="MFS_dom"/>
</dbReference>
<feature type="transmembrane region" description="Helical" evidence="7">
    <location>
        <begin position="351"/>
        <end position="373"/>
    </location>
</feature>
<keyword evidence="6 7" id="KW-0472">Membrane</keyword>
<organism evidence="9 10">
    <name type="scientific">Lysobacter cavernae</name>
    <dbReference type="NCBI Taxonomy" id="1685901"/>
    <lineage>
        <taxon>Bacteria</taxon>
        <taxon>Pseudomonadati</taxon>
        <taxon>Pseudomonadota</taxon>
        <taxon>Gammaproteobacteria</taxon>
        <taxon>Lysobacterales</taxon>
        <taxon>Lysobacteraceae</taxon>
        <taxon>Lysobacter</taxon>
    </lineage>
</organism>
<evidence type="ECO:0000256" key="4">
    <source>
        <dbReference type="ARBA" id="ARBA00022989"/>
    </source>
</evidence>
<protein>
    <submittedName>
        <fullName evidence="9">Nitrate/nitrite transporter</fullName>
    </submittedName>
</protein>
<feature type="domain" description="Major facilitator superfamily (MFS) profile" evidence="8">
    <location>
        <begin position="1"/>
        <end position="378"/>
    </location>
</feature>
<feature type="transmembrane region" description="Helical" evidence="7">
    <location>
        <begin position="291"/>
        <end position="312"/>
    </location>
</feature>
<dbReference type="PANTHER" id="PTHR23515">
    <property type="entry name" value="HIGH-AFFINITY NITRATE TRANSPORTER 2.3"/>
    <property type="match status" value="1"/>
</dbReference>
<dbReference type="PROSITE" id="PS50850">
    <property type="entry name" value="MFS"/>
    <property type="match status" value="1"/>
</dbReference>
<feature type="transmembrane region" description="Helical" evidence="7">
    <location>
        <begin position="155"/>
        <end position="174"/>
    </location>
</feature>
<feature type="transmembrane region" description="Helical" evidence="7">
    <location>
        <begin position="324"/>
        <end position="345"/>
    </location>
</feature>
<feature type="transmembrane region" description="Helical" evidence="7">
    <location>
        <begin position="68"/>
        <end position="86"/>
    </location>
</feature>
<feature type="transmembrane region" description="Helical" evidence="7">
    <location>
        <begin position="38"/>
        <end position="56"/>
    </location>
</feature>
<dbReference type="CDD" id="cd17341">
    <property type="entry name" value="MFS_NRT2_like"/>
    <property type="match status" value="1"/>
</dbReference>